<feature type="transmembrane region" description="Helical" evidence="1">
    <location>
        <begin position="7"/>
        <end position="25"/>
    </location>
</feature>
<reference evidence="2" key="1">
    <citation type="submission" date="2018-06" db="EMBL/GenBank/DDBJ databases">
        <title>Genetic diversity of the Aeromonas Hydrophila O antigens and development of a suspension array for serotype detection.</title>
        <authorList>
            <person name="Cao H."/>
            <person name="Liu B."/>
        </authorList>
    </citation>
    <scope>NUCLEOTIDE SEQUENCE</scope>
    <source>
        <strain evidence="2">G5386</strain>
    </source>
</reference>
<feature type="transmembrane region" description="Helical" evidence="1">
    <location>
        <begin position="299"/>
        <end position="322"/>
    </location>
</feature>
<dbReference type="AlphaFoldDB" id="A0A346ACV9"/>
<name>A0A346ACV9_AERHY</name>
<feature type="transmembrane region" description="Helical" evidence="1">
    <location>
        <begin position="181"/>
        <end position="201"/>
    </location>
</feature>
<accession>A0A346ACV9</accession>
<feature type="transmembrane region" description="Helical" evidence="1">
    <location>
        <begin position="45"/>
        <end position="66"/>
    </location>
</feature>
<feature type="transmembrane region" description="Helical" evidence="1">
    <location>
        <begin position="112"/>
        <end position="132"/>
    </location>
</feature>
<evidence type="ECO:0000256" key="1">
    <source>
        <dbReference type="SAM" id="Phobius"/>
    </source>
</evidence>
<sequence length="385" mass="44020">MQRISFFYVYIYIIPALLSLVLIASGGTLLGDFRSYSYSIDPIDFFLTLMQFLLPLAFIFLVIKTGDKLVITKGRGKVFECFLLTLFVFIFLVTFFIGAIKVGSSNVGGLPGLLMSFAFKLNPYLLLGLLAFSNIKAKHFVFCLLVCILYSFKQVSLQGYLVSLFSLVTFILLRKSISNKLFFFVLTVPFFIHSFIFDVLIDIYTLRNQMRGVAFDSSQIMSLAVGRISSLSSYLYIRESLTTTFEGVSDYFSLGIFLERLSGFSVFNTVSPSIVFNKAELGTADYSIFLGLNGFLLALYKSSVLIFMFNVTVILLVFLIIFQMLPYFDRKARVHMFFLIMYMPILSFDIWEISIIFQSVILINILFLLYRGAFVFFFKRSLSRI</sequence>
<dbReference type="EMBL" id="MH449683">
    <property type="protein sequence ID" value="AXL05071.1"/>
    <property type="molecule type" value="Genomic_DNA"/>
</dbReference>
<keyword evidence="1" id="KW-0472">Membrane</keyword>
<protein>
    <submittedName>
        <fullName evidence="2">O antigen polymerase</fullName>
    </submittedName>
</protein>
<organism evidence="2">
    <name type="scientific">Aeromonas hydrophila</name>
    <dbReference type="NCBI Taxonomy" id="644"/>
    <lineage>
        <taxon>Bacteria</taxon>
        <taxon>Pseudomonadati</taxon>
        <taxon>Pseudomonadota</taxon>
        <taxon>Gammaproteobacteria</taxon>
        <taxon>Aeromonadales</taxon>
        <taxon>Aeromonadaceae</taxon>
        <taxon>Aeromonas</taxon>
    </lineage>
</organism>
<feature type="transmembrane region" description="Helical" evidence="1">
    <location>
        <begin position="357"/>
        <end position="378"/>
    </location>
</feature>
<gene>
    <name evidence="2" type="primary">wzy</name>
</gene>
<keyword evidence="1" id="KW-1133">Transmembrane helix</keyword>
<keyword evidence="1" id="KW-0812">Transmembrane</keyword>
<feature type="transmembrane region" description="Helical" evidence="1">
    <location>
        <begin position="139"/>
        <end position="161"/>
    </location>
</feature>
<proteinExistence type="predicted"/>
<evidence type="ECO:0000313" key="2">
    <source>
        <dbReference type="EMBL" id="AXL05071.1"/>
    </source>
</evidence>
<feature type="transmembrane region" description="Helical" evidence="1">
    <location>
        <begin position="78"/>
        <end position="100"/>
    </location>
</feature>